<evidence type="ECO:0000313" key="8">
    <source>
        <dbReference type="Proteomes" id="UP000001591"/>
    </source>
</evidence>
<evidence type="ECO:0000256" key="4">
    <source>
        <dbReference type="ARBA" id="ARBA00022989"/>
    </source>
</evidence>
<evidence type="ECO:0000256" key="2">
    <source>
        <dbReference type="ARBA" id="ARBA00022448"/>
    </source>
</evidence>
<keyword evidence="8" id="KW-1185">Reference proteome</keyword>
<feature type="transmembrane region" description="Helical" evidence="6">
    <location>
        <begin position="386"/>
        <end position="405"/>
    </location>
</feature>
<dbReference type="InterPro" id="IPR036259">
    <property type="entry name" value="MFS_trans_sf"/>
</dbReference>
<feature type="transmembrane region" description="Helical" evidence="6">
    <location>
        <begin position="190"/>
        <end position="210"/>
    </location>
</feature>
<dbReference type="Gene3D" id="1.20.1250.20">
    <property type="entry name" value="MFS general substrate transporter like domains"/>
    <property type="match status" value="2"/>
</dbReference>
<dbReference type="KEGG" id="rce:RC1_3273"/>
<feature type="transmembrane region" description="Helical" evidence="6">
    <location>
        <begin position="12"/>
        <end position="33"/>
    </location>
</feature>
<dbReference type="PANTHER" id="PTHR23519">
    <property type="entry name" value="AUTOPHAGY-RELATED PROTEIN 22"/>
    <property type="match status" value="1"/>
</dbReference>
<proteinExistence type="predicted"/>
<evidence type="ECO:0000256" key="5">
    <source>
        <dbReference type="ARBA" id="ARBA00023136"/>
    </source>
</evidence>
<dbReference type="AlphaFoldDB" id="B6IWG1"/>
<dbReference type="Pfam" id="PF11700">
    <property type="entry name" value="ATG22"/>
    <property type="match status" value="2"/>
</dbReference>
<keyword evidence="5 6" id="KW-0472">Membrane</keyword>
<feature type="transmembrane region" description="Helical" evidence="6">
    <location>
        <begin position="280"/>
        <end position="301"/>
    </location>
</feature>
<sequence length="442" mass="46349">MAESLQGRRAAVAGWCLYDWAMSAFNTVVGTFVFSRYFTDAVAADPESGARDWGFALALSGLAVAVLSPVLGAIADQGGRARPWLAVFTALTVAGSACLFLVRPDPSYILLALVAFGVAATAFELANVFYNALLQSVAPPGMIGRVSGWGWGVGYLGGLGALVLCLVLLIQTDRPLFGLLGTEDAAPVRATSVLVAVWYALFSLPLFLLVPDRAPSGLSASEAVRRGLATLAGTIRHAGRRANTVRFLIASALWRDGISTITAFGGIFAGALFGMTTAQIIVFAILLNVSAGAGAIGFAWLDDRAGAKPTLLLSLGGLLLSGLAMLLVGTPWWAWAPDLSLPLDFTPDQQWLLVFGLLLGVFFGPAQAAARSMMARLSPPEMQTEFFGLYGLTGRAIGFIGPLAYGLATDAFQSQRAGMSTVLVLFLVGMGLLLTVREPPRG</sequence>
<dbReference type="RefSeq" id="WP_012568413.1">
    <property type="nucleotide sequence ID" value="NC_011420.2"/>
</dbReference>
<comment type="subcellular location">
    <subcellularLocation>
        <location evidence="1">Endomembrane system</location>
        <topology evidence="1">Multi-pass membrane protein</topology>
    </subcellularLocation>
</comment>
<dbReference type="eggNOG" id="COG2270">
    <property type="taxonomic scope" value="Bacteria"/>
</dbReference>
<protein>
    <submittedName>
        <fullName evidence="7">Major Facilitator Superfamily (MSF) transporter, putative</fullName>
    </submittedName>
</protein>
<accession>B6IWG1</accession>
<evidence type="ECO:0000256" key="3">
    <source>
        <dbReference type="ARBA" id="ARBA00022692"/>
    </source>
</evidence>
<dbReference type="EMBL" id="CP000613">
    <property type="protein sequence ID" value="ACJ00635.1"/>
    <property type="molecule type" value="Genomic_DNA"/>
</dbReference>
<reference evidence="7 8" key="1">
    <citation type="journal article" date="2010" name="BMC Genomics">
        <title>Metabolic flexibility revealed in the genome of the cyst-forming alpha-1 proteobacterium Rhodospirillum centenum.</title>
        <authorList>
            <person name="Lu Y.K."/>
            <person name="Marden J."/>
            <person name="Han M."/>
            <person name="Swingley W.D."/>
            <person name="Mastrian S.D."/>
            <person name="Chowdhury S.R."/>
            <person name="Hao J."/>
            <person name="Helmy T."/>
            <person name="Kim S."/>
            <person name="Kurdoglu A.A."/>
            <person name="Matthies H.J."/>
            <person name="Rollo D."/>
            <person name="Stothard P."/>
            <person name="Blankenship R.E."/>
            <person name="Bauer C.E."/>
            <person name="Touchman J.W."/>
        </authorList>
    </citation>
    <scope>NUCLEOTIDE SEQUENCE [LARGE SCALE GENOMIC DNA]</scope>
    <source>
        <strain evidence="8">ATCC 51521 / SW</strain>
    </source>
</reference>
<dbReference type="Proteomes" id="UP000001591">
    <property type="component" value="Chromosome"/>
</dbReference>
<evidence type="ECO:0000256" key="1">
    <source>
        <dbReference type="ARBA" id="ARBA00004127"/>
    </source>
</evidence>
<name>B6IWG1_RHOCS</name>
<gene>
    <name evidence="7" type="ordered locus">RC1_3273</name>
</gene>
<evidence type="ECO:0000256" key="6">
    <source>
        <dbReference type="SAM" id="Phobius"/>
    </source>
</evidence>
<feature type="transmembrane region" description="Helical" evidence="6">
    <location>
        <begin position="53"/>
        <end position="72"/>
    </location>
</feature>
<organism evidence="7 8">
    <name type="scientific">Rhodospirillum centenum (strain ATCC 51521 / SW)</name>
    <dbReference type="NCBI Taxonomy" id="414684"/>
    <lineage>
        <taxon>Bacteria</taxon>
        <taxon>Pseudomonadati</taxon>
        <taxon>Pseudomonadota</taxon>
        <taxon>Alphaproteobacteria</taxon>
        <taxon>Rhodospirillales</taxon>
        <taxon>Rhodospirillaceae</taxon>
        <taxon>Rhodospirillum</taxon>
    </lineage>
</organism>
<feature type="transmembrane region" description="Helical" evidence="6">
    <location>
        <begin position="146"/>
        <end position="170"/>
    </location>
</feature>
<dbReference type="SUPFAM" id="SSF103473">
    <property type="entry name" value="MFS general substrate transporter"/>
    <property type="match status" value="1"/>
</dbReference>
<dbReference type="OrthoDB" id="9768783at2"/>
<feature type="transmembrane region" description="Helical" evidence="6">
    <location>
        <begin position="417"/>
        <end position="436"/>
    </location>
</feature>
<dbReference type="GO" id="GO:0012505">
    <property type="term" value="C:endomembrane system"/>
    <property type="evidence" value="ECO:0007669"/>
    <property type="project" value="UniProtKB-SubCell"/>
</dbReference>
<feature type="transmembrane region" description="Helical" evidence="6">
    <location>
        <begin position="313"/>
        <end position="335"/>
    </location>
</feature>
<keyword evidence="4 6" id="KW-1133">Transmembrane helix</keyword>
<feature type="transmembrane region" description="Helical" evidence="6">
    <location>
        <begin position="84"/>
        <end position="102"/>
    </location>
</feature>
<dbReference type="PANTHER" id="PTHR23519:SF1">
    <property type="entry name" value="AUTOPHAGY-RELATED PROTEIN 22"/>
    <property type="match status" value="1"/>
</dbReference>
<feature type="transmembrane region" description="Helical" evidence="6">
    <location>
        <begin position="108"/>
        <end position="134"/>
    </location>
</feature>
<keyword evidence="2" id="KW-0813">Transport</keyword>
<dbReference type="InterPro" id="IPR050495">
    <property type="entry name" value="ATG22/LtaA_families"/>
</dbReference>
<keyword evidence="3 6" id="KW-0812">Transmembrane</keyword>
<feature type="transmembrane region" description="Helical" evidence="6">
    <location>
        <begin position="253"/>
        <end position="274"/>
    </location>
</feature>
<dbReference type="HOGENOM" id="CLU_017518_3_1_5"/>
<evidence type="ECO:0000313" key="7">
    <source>
        <dbReference type="EMBL" id="ACJ00635.1"/>
    </source>
</evidence>
<feature type="transmembrane region" description="Helical" evidence="6">
    <location>
        <begin position="351"/>
        <end position="374"/>
    </location>
</feature>
<dbReference type="InterPro" id="IPR024671">
    <property type="entry name" value="Atg22-like"/>
</dbReference>